<organism evidence="2 3">
    <name type="scientific">Pseudocohnilembus persalinus</name>
    <name type="common">Ciliate</name>
    <dbReference type="NCBI Taxonomy" id="266149"/>
    <lineage>
        <taxon>Eukaryota</taxon>
        <taxon>Sar</taxon>
        <taxon>Alveolata</taxon>
        <taxon>Ciliophora</taxon>
        <taxon>Intramacronucleata</taxon>
        <taxon>Oligohymenophorea</taxon>
        <taxon>Scuticociliatia</taxon>
        <taxon>Philasterida</taxon>
        <taxon>Pseudocohnilembidae</taxon>
        <taxon>Pseudocohnilembus</taxon>
    </lineage>
</organism>
<dbReference type="InParanoid" id="A0A0V0QED4"/>
<evidence type="ECO:0000256" key="1">
    <source>
        <dbReference type="SAM" id="Coils"/>
    </source>
</evidence>
<protein>
    <submittedName>
        <fullName evidence="2">Uncharacterized protein</fullName>
    </submittedName>
</protein>
<proteinExistence type="predicted"/>
<dbReference type="Proteomes" id="UP000054937">
    <property type="component" value="Unassembled WGS sequence"/>
</dbReference>
<evidence type="ECO:0000313" key="2">
    <source>
        <dbReference type="EMBL" id="KRX00540.1"/>
    </source>
</evidence>
<gene>
    <name evidence="2" type="ORF">PPERSA_04561</name>
</gene>
<dbReference type="EMBL" id="LDAU01000185">
    <property type="protein sequence ID" value="KRX00540.1"/>
    <property type="molecule type" value="Genomic_DNA"/>
</dbReference>
<name>A0A0V0QED4_PSEPJ</name>
<feature type="coiled-coil region" evidence="1">
    <location>
        <begin position="28"/>
        <end position="59"/>
    </location>
</feature>
<dbReference type="AlphaFoldDB" id="A0A0V0QED4"/>
<accession>A0A0V0QED4</accession>
<evidence type="ECO:0000313" key="3">
    <source>
        <dbReference type="Proteomes" id="UP000054937"/>
    </source>
</evidence>
<sequence>MNLSNSNSFNQNYQEMLRNQRSQMVQQLKIQQRKIRVLSEVLQKLDEQLEKQVRFLESQEGNILKCVGKILEGAEVGEQEGGFNVLRKFVKIDFKNQQLLQQFPKMPAYENEKSVLMEQVEKICKQYSNISQIYQSYNSSNSENLYHFSQGLKYESLFFPERDNFQTIHAVKQEGYNGDLLNQAVLVEPSLTHKAKIQFRILKLVNCQSLQIGVWNKKNAQARNFESIDFSGNNEEGINGIMSTSSQIYVLTSVNQQKFNKKVSYKFRNEERGNDEWGSSLKENDLVQVEYLQSVLNGSQFEQVVLSRNKRKDSEIVIEFEKNQVHEPLYGFVAFGDVDLGAVQILGQV</sequence>
<comment type="caution">
    <text evidence="2">The sequence shown here is derived from an EMBL/GenBank/DDBJ whole genome shotgun (WGS) entry which is preliminary data.</text>
</comment>
<keyword evidence="3" id="KW-1185">Reference proteome</keyword>
<reference evidence="2 3" key="1">
    <citation type="journal article" date="2015" name="Sci. Rep.">
        <title>Genome of the facultative scuticociliatosis pathogen Pseudocohnilembus persalinus provides insight into its virulence through horizontal gene transfer.</title>
        <authorList>
            <person name="Xiong J."/>
            <person name="Wang G."/>
            <person name="Cheng J."/>
            <person name="Tian M."/>
            <person name="Pan X."/>
            <person name="Warren A."/>
            <person name="Jiang C."/>
            <person name="Yuan D."/>
            <person name="Miao W."/>
        </authorList>
    </citation>
    <scope>NUCLEOTIDE SEQUENCE [LARGE SCALE GENOMIC DNA]</scope>
    <source>
        <strain evidence="2">36N120E</strain>
    </source>
</reference>
<keyword evidence="1" id="KW-0175">Coiled coil</keyword>